<name>A0A6M4A6E5_9BURK</name>
<keyword evidence="1" id="KW-0831">Ubiquinone biosynthesis</keyword>
<protein>
    <recommendedName>
        <fullName evidence="1">Ubiquinone biosynthesis accessory factor UbiK</fullName>
    </recommendedName>
</protein>
<evidence type="ECO:0000313" key="2">
    <source>
        <dbReference type="EMBL" id="QJQ06290.1"/>
    </source>
</evidence>
<dbReference type="UniPathway" id="UPA00232"/>
<proteinExistence type="inferred from homology"/>
<comment type="function">
    <text evidence="1">Required for efficient ubiquinone (coenzyme Q) biosynthesis. UbiK is probably an accessory factor of Ubi enzymes and facilitates ubiquinone biosynthesis by acting as an assembly factor, a targeting factor, or both.</text>
</comment>
<keyword evidence="3" id="KW-1185">Reference proteome</keyword>
<dbReference type="Proteomes" id="UP000274350">
    <property type="component" value="Chromosome"/>
</dbReference>
<accession>A0A6M4A6E5</accession>
<evidence type="ECO:0000256" key="1">
    <source>
        <dbReference type="HAMAP-Rule" id="MF_02216"/>
    </source>
</evidence>
<comment type="similarity">
    <text evidence="1">Belongs to the UbiK family.</text>
</comment>
<sequence length="76" mass="8651">MNKQNFFSDVQSKINHALENSPAKDIEKNVKAMMSQGFSKLDLVTREEFDIQAQVLAKTRAKLEALEERVAQLEAK</sequence>
<dbReference type="GO" id="GO:0005737">
    <property type="term" value="C:cytoplasm"/>
    <property type="evidence" value="ECO:0007669"/>
    <property type="project" value="UniProtKB-SubCell"/>
</dbReference>
<organism evidence="2 3">
    <name type="scientific">Undibacterium piscinae</name>
    <dbReference type="NCBI Taxonomy" id="2495591"/>
    <lineage>
        <taxon>Bacteria</taxon>
        <taxon>Pseudomonadati</taxon>
        <taxon>Pseudomonadota</taxon>
        <taxon>Betaproteobacteria</taxon>
        <taxon>Burkholderiales</taxon>
        <taxon>Oxalobacteraceae</taxon>
        <taxon>Undibacterium</taxon>
    </lineage>
</organism>
<dbReference type="GO" id="GO:0006744">
    <property type="term" value="P:ubiquinone biosynthetic process"/>
    <property type="evidence" value="ECO:0007669"/>
    <property type="project" value="UniProtKB-UniRule"/>
</dbReference>
<reference evidence="2 3" key="1">
    <citation type="journal article" date="2019" name="Int. J. Syst. Evol. Microbiol.">
        <title>Undibacterium piscinae sp. nov., isolated from Korean shiner intestine.</title>
        <authorList>
            <person name="Lee S.Y."/>
            <person name="Kang W."/>
            <person name="Kim P.S."/>
            <person name="Kim H.S."/>
            <person name="Sung H."/>
            <person name="Shin N.R."/>
            <person name="Whon T.W."/>
            <person name="Yun J.H."/>
            <person name="Lee J.Y."/>
            <person name="Lee J.Y."/>
            <person name="Jung M.J."/>
            <person name="Jeong Y.S."/>
            <person name="Tak E.J."/>
            <person name="Han J.E."/>
            <person name="Hyun D.W."/>
            <person name="Kang M.S."/>
            <person name="Lee K.E."/>
            <person name="Lee B.H."/>
            <person name="Bae J.W."/>
        </authorList>
    </citation>
    <scope>NUCLEOTIDE SEQUENCE [LARGE SCALE GENOMIC DNA]</scope>
    <source>
        <strain evidence="2 3">S11R28</strain>
    </source>
</reference>
<dbReference type="Pfam" id="PF04380">
    <property type="entry name" value="BMFP"/>
    <property type="match status" value="1"/>
</dbReference>
<dbReference type="AlphaFoldDB" id="A0A6M4A6E5"/>
<dbReference type="HAMAP" id="MF_02216">
    <property type="entry name" value="UbiK"/>
    <property type="match status" value="1"/>
</dbReference>
<dbReference type="PANTHER" id="PTHR38040:SF1">
    <property type="entry name" value="UBIQUINONE BIOSYNTHESIS ACCESSORY FACTOR UBIK"/>
    <property type="match status" value="1"/>
</dbReference>
<dbReference type="KEGG" id="upi:EJG51_010985"/>
<keyword evidence="1" id="KW-0963">Cytoplasm</keyword>
<comment type="pathway">
    <text evidence="1">Cofactor biosynthesis; ubiquinone biosynthesis.</text>
</comment>
<dbReference type="OrthoDB" id="5297354at2"/>
<evidence type="ECO:0000313" key="3">
    <source>
        <dbReference type="Proteomes" id="UP000274350"/>
    </source>
</evidence>
<gene>
    <name evidence="1" type="primary">ubiK</name>
    <name evidence="2" type="ORF">EJG51_010985</name>
</gene>
<dbReference type="InterPro" id="IPR007475">
    <property type="entry name" value="UbiK"/>
</dbReference>
<dbReference type="PANTHER" id="PTHR38040">
    <property type="entry name" value="UBIQUINONE BIOSYNTHESIS ACCESSORY FACTOR UBIK"/>
    <property type="match status" value="1"/>
</dbReference>
<dbReference type="EMBL" id="CP051152">
    <property type="protein sequence ID" value="QJQ06290.1"/>
    <property type="molecule type" value="Genomic_DNA"/>
</dbReference>
<comment type="subcellular location">
    <subcellularLocation>
        <location evidence="1">Cytoplasm</location>
    </subcellularLocation>
</comment>